<reference evidence="8 9" key="1">
    <citation type="journal article" date="2012" name="PLoS Pathog.">
        <title>The genome of the obligate intracellular parasite Trachipleistophora hominis: new insights into microsporidian genome dynamics and reductive evolution.</title>
        <authorList>
            <person name="Heinz E."/>
            <person name="Williams T.A."/>
            <person name="Nakjang S."/>
            <person name="Noel C.J."/>
            <person name="Swan D.C."/>
            <person name="Goldberg A.V."/>
            <person name="Harris S.R."/>
            <person name="Weinmaier T."/>
            <person name="Markert S."/>
            <person name="Becher D."/>
            <person name="Bernhardt J."/>
            <person name="Dagan T."/>
            <person name="Hacker C."/>
            <person name="Lucocq J.M."/>
            <person name="Schweder T."/>
            <person name="Rattei T."/>
            <person name="Hall N."/>
            <person name="Hirt R.P."/>
            <person name="Embley T.M."/>
        </authorList>
    </citation>
    <scope>NUCLEOTIDE SEQUENCE [LARGE SCALE GENOMIC DNA]</scope>
</reference>
<dbReference type="AlphaFoldDB" id="L7JS70"/>
<accession>L7JS70</accession>
<keyword evidence="8" id="KW-0378">Hydrolase</keyword>
<gene>
    <name evidence="8" type="ORF">THOM_2803</name>
</gene>
<evidence type="ECO:0000313" key="8">
    <source>
        <dbReference type="EMBL" id="ELQ74264.1"/>
    </source>
</evidence>
<dbReference type="SMART" id="SM00382">
    <property type="entry name" value="AAA"/>
    <property type="match status" value="2"/>
</dbReference>
<organism evidence="8 9">
    <name type="scientific">Trachipleistophora hominis</name>
    <name type="common">Microsporidian parasite</name>
    <dbReference type="NCBI Taxonomy" id="72359"/>
    <lineage>
        <taxon>Eukaryota</taxon>
        <taxon>Fungi</taxon>
        <taxon>Fungi incertae sedis</taxon>
        <taxon>Microsporidia</taxon>
        <taxon>Pleistophoridae</taxon>
        <taxon>Trachipleistophora</taxon>
    </lineage>
</organism>
<dbReference type="Pfam" id="PF02861">
    <property type="entry name" value="Clp_N"/>
    <property type="match status" value="1"/>
</dbReference>
<dbReference type="Pfam" id="PF10431">
    <property type="entry name" value="ClpB_D2-small"/>
    <property type="match status" value="1"/>
</dbReference>
<dbReference type="OMA" id="YDKSMGA"/>
<dbReference type="CDD" id="cd00009">
    <property type="entry name" value="AAA"/>
    <property type="match status" value="1"/>
</dbReference>
<dbReference type="InterPro" id="IPR004176">
    <property type="entry name" value="Clp_R_N"/>
</dbReference>
<dbReference type="GO" id="GO:0006508">
    <property type="term" value="P:proteolysis"/>
    <property type="evidence" value="ECO:0007669"/>
    <property type="project" value="UniProtKB-KW"/>
</dbReference>
<feature type="domain" description="AAA+ ATPase" evidence="6">
    <location>
        <begin position="578"/>
        <end position="734"/>
    </location>
</feature>
<dbReference type="PRINTS" id="PR00300">
    <property type="entry name" value="CLPPROTEASEA"/>
</dbReference>
<proteinExistence type="predicted"/>
<evidence type="ECO:0000259" key="7">
    <source>
        <dbReference type="SMART" id="SM01086"/>
    </source>
</evidence>
<dbReference type="InterPro" id="IPR041546">
    <property type="entry name" value="ClpA/ClpB_AAA_lid"/>
</dbReference>
<keyword evidence="9" id="KW-1185">Reference proteome</keyword>
<evidence type="ECO:0000256" key="2">
    <source>
        <dbReference type="ARBA" id="ARBA00022741"/>
    </source>
</evidence>
<dbReference type="GO" id="GO:0034605">
    <property type="term" value="P:cellular response to heat"/>
    <property type="evidence" value="ECO:0007669"/>
    <property type="project" value="TreeGrafter"/>
</dbReference>
<dbReference type="STRING" id="72359.L7JS70"/>
<dbReference type="InterPro" id="IPR003593">
    <property type="entry name" value="AAA+_ATPase"/>
</dbReference>
<dbReference type="InterPro" id="IPR003959">
    <property type="entry name" value="ATPase_AAA_core"/>
</dbReference>
<keyword evidence="3" id="KW-0067">ATP-binding</keyword>
<dbReference type="Pfam" id="PF07724">
    <property type="entry name" value="AAA_2"/>
    <property type="match status" value="1"/>
</dbReference>
<dbReference type="Pfam" id="PF00004">
    <property type="entry name" value="AAA"/>
    <property type="match status" value="1"/>
</dbReference>
<dbReference type="EC" id="3.4.21.53" evidence="8"/>
<dbReference type="SUPFAM" id="SSF52540">
    <property type="entry name" value="P-loop containing nucleoside triphosphate hydrolases"/>
    <property type="match status" value="2"/>
</dbReference>
<dbReference type="SUPFAM" id="SSF81923">
    <property type="entry name" value="Double Clp-N motif"/>
    <property type="match status" value="1"/>
</dbReference>
<protein>
    <submittedName>
        <fullName evidence="8">Chaperone HSP104, ATP-dependent Clp protease</fullName>
        <ecNumber evidence="8">3.4.21.53</ecNumber>
    </submittedName>
</protein>
<dbReference type="PANTHER" id="PTHR11638">
    <property type="entry name" value="ATP-DEPENDENT CLP PROTEASE"/>
    <property type="match status" value="1"/>
</dbReference>
<dbReference type="InterPro" id="IPR001270">
    <property type="entry name" value="ClpA/B"/>
</dbReference>
<feature type="domain" description="Clp ATPase C-terminal" evidence="7">
    <location>
        <begin position="741"/>
        <end position="823"/>
    </location>
</feature>
<dbReference type="CDD" id="cd19499">
    <property type="entry name" value="RecA-like_ClpB_Hsp104-like"/>
    <property type="match status" value="1"/>
</dbReference>
<dbReference type="GO" id="GO:0005737">
    <property type="term" value="C:cytoplasm"/>
    <property type="evidence" value="ECO:0007669"/>
    <property type="project" value="TreeGrafter"/>
</dbReference>
<dbReference type="InterPro" id="IPR027417">
    <property type="entry name" value="P-loop_NTPase"/>
</dbReference>
<dbReference type="Pfam" id="PF17871">
    <property type="entry name" value="AAA_lid_9"/>
    <property type="match status" value="1"/>
</dbReference>
<dbReference type="OrthoDB" id="47330at2759"/>
<dbReference type="InterPro" id="IPR050130">
    <property type="entry name" value="ClpA_ClpB"/>
</dbReference>
<evidence type="ECO:0000256" key="1">
    <source>
        <dbReference type="ARBA" id="ARBA00022737"/>
    </source>
</evidence>
<dbReference type="FunFam" id="3.40.50.300:FF:000025">
    <property type="entry name" value="ATP-dependent Clp protease subunit"/>
    <property type="match status" value="1"/>
</dbReference>
<dbReference type="Gene3D" id="3.40.50.300">
    <property type="entry name" value="P-loop containing nucleotide triphosphate hydrolases"/>
    <property type="match status" value="3"/>
</dbReference>
<dbReference type="InParanoid" id="L7JS70"/>
<dbReference type="Gene3D" id="1.10.8.60">
    <property type="match status" value="1"/>
</dbReference>
<name>L7JS70_TRAHO</name>
<keyword evidence="4" id="KW-0143">Chaperone</keyword>
<dbReference type="Gene3D" id="1.10.1780.10">
    <property type="entry name" value="Clp, N-terminal domain"/>
    <property type="match status" value="1"/>
</dbReference>
<dbReference type="Proteomes" id="UP000011185">
    <property type="component" value="Unassembled WGS sequence"/>
</dbReference>
<dbReference type="GO" id="GO:0016887">
    <property type="term" value="F:ATP hydrolysis activity"/>
    <property type="evidence" value="ECO:0007669"/>
    <property type="project" value="InterPro"/>
</dbReference>
<dbReference type="PANTHER" id="PTHR11638:SF18">
    <property type="entry name" value="HEAT SHOCK PROTEIN 104"/>
    <property type="match status" value="1"/>
</dbReference>
<dbReference type="GO" id="GO:0004252">
    <property type="term" value="F:serine-type endopeptidase activity"/>
    <property type="evidence" value="ECO:0007669"/>
    <property type="project" value="UniProtKB-EC"/>
</dbReference>
<evidence type="ECO:0000256" key="4">
    <source>
        <dbReference type="ARBA" id="ARBA00023186"/>
    </source>
</evidence>
<dbReference type="FunCoup" id="L7JS70">
    <property type="interactions" value="107"/>
</dbReference>
<evidence type="ECO:0000256" key="3">
    <source>
        <dbReference type="ARBA" id="ARBA00022840"/>
    </source>
</evidence>
<dbReference type="SMART" id="SM01086">
    <property type="entry name" value="ClpB_D2-small"/>
    <property type="match status" value="1"/>
</dbReference>
<evidence type="ECO:0000256" key="5">
    <source>
        <dbReference type="SAM" id="MobiDB-lite"/>
    </source>
</evidence>
<keyword evidence="8" id="KW-0645">Protease</keyword>
<dbReference type="VEuPathDB" id="MicrosporidiaDB:THOM_2803"/>
<dbReference type="EMBL" id="JH994055">
    <property type="protein sequence ID" value="ELQ74264.1"/>
    <property type="molecule type" value="Genomic_DNA"/>
</dbReference>
<keyword evidence="1" id="KW-0677">Repeat</keyword>
<dbReference type="HOGENOM" id="CLU_005070_4_1_1"/>
<sequence length="847" mass="94662">MSTGFTSTAQKVLERSFSTAKKFKNYQIEPEHLLLALMESDIPVLEKNLTREEKSRMKTELIRRIDTLAKGNESTTPNPSSRFTNMLQDAQGNKEGVSEIDLLGAAIKCVQIEGTKKLEAVVRTVSESKTPTLDSVAVEMVHEARTTSMDPVIGRVKEIRSIIEILAKKKKSNPMLVGPAGVGKTAIVCGLAQLIAKDEAPGLTNYRIYNVDVGSMVANTGVRGEFEERVRKVVKEAEECPNIILFIDEIHTVISAGSTSGSLDFSNILKPSLAAGKIKIIGATTHDEYRKYMENDAAFCRRFVKVTINEPSVEDSITMLRGLRNKMELHHGIKIEDSAIVFSVKMAKKYIPSRRLPDIAIDLVDTACASATIELESEPQEIMNMKNKIWSLELERAAIERDYKIKSGADGKQGDAAHPEKGYGKETKERLNEVEAKIDEARRCLIPLEEAYEKERASVSEAKALKIKIDQIYNKIEEARRNNDTYQVLDLQTEVLPVIERKLKEIEGSILITSAHIANVISRWTDIPVKRLTLKENERLLGMADRIKHRVFGQDAAVDRVVQCILRNRVGLSEPDRPIGAFLFLGPSGVGKTELAKAIAFELFDDAKGMVVLDMSDYANEISITKLLGVSAGYVGYAEGGALTEPVKEKPYNVVLFDELDLAHPKVVNVLYQLLDEGRVTDGKRNVIDFTNTVIVMTSNLGYEKILTGVYDPSEIEKALNDRFGPALINRIDGICYFNGLSMVDLRNILDYKLEMLNKELNEKKIYLYLSDAVKQDVINRNYKPVYGARPLKRALRSTFMDAIAHIILTDSKRIERAEKVLINSFTQEEGLEGTIIGDYAYVVQYE</sequence>
<dbReference type="InterPro" id="IPR036628">
    <property type="entry name" value="Clp_N_dom_sf"/>
</dbReference>
<feature type="domain" description="AAA+ ATPase" evidence="6">
    <location>
        <begin position="170"/>
        <end position="309"/>
    </location>
</feature>
<evidence type="ECO:0000259" key="6">
    <source>
        <dbReference type="SMART" id="SM00382"/>
    </source>
</evidence>
<feature type="region of interest" description="Disordered" evidence="5">
    <location>
        <begin position="408"/>
        <end position="428"/>
    </location>
</feature>
<evidence type="ECO:0000313" key="9">
    <source>
        <dbReference type="Proteomes" id="UP000011185"/>
    </source>
</evidence>
<dbReference type="InterPro" id="IPR019489">
    <property type="entry name" value="Clp_ATPase_C"/>
</dbReference>
<dbReference type="GO" id="GO:0005524">
    <property type="term" value="F:ATP binding"/>
    <property type="evidence" value="ECO:0007669"/>
    <property type="project" value="UniProtKB-KW"/>
</dbReference>
<keyword evidence="2" id="KW-0547">Nucleotide-binding</keyword>